<keyword evidence="1" id="KW-0732">Signal</keyword>
<dbReference type="AlphaFoldDB" id="A0A285VHB9"/>
<accession>A0A285VHB9</accession>
<protein>
    <submittedName>
        <fullName evidence="2">Uncharacterized protein</fullName>
    </submittedName>
</protein>
<feature type="chain" id="PRO_5012176754" evidence="1">
    <location>
        <begin position="28"/>
        <end position="170"/>
    </location>
</feature>
<evidence type="ECO:0000313" key="2">
    <source>
        <dbReference type="EMBL" id="SOC53504.1"/>
    </source>
</evidence>
<feature type="signal peptide" evidence="1">
    <location>
        <begin position="1"/>
        <end position="27"/>
    </location>
</feature>
<gene>
    <name evidence="2" type="ORF">SAMN05421879_1023</name>
</gene>
<evidence type="ECO:0000256" key="1">
    <source>
        <dbReference type="SAM" id="SignalP"/>
    </source>
</evidence>
<name>A0A285VHB9_9MICO</name>
<dbReference type="Proteomes" id="UP000219688">
    <property type="component" value="Unassembled WGS sequence"/>
</dbReference>
<organism evidence="2 3">
    <name type="scientific">Ornithinimicrobium cerasi</name>
    <dbReference type="NCBI Taxonomy" id="2248773"/>
    <lineage>
        <taxon>Bacteria</taxon>
        <taxon>Bacillati</taxon>
        <taxon>Actinomycetota</taxon>
        <taxon>Actinomycetes</taxon>
        <taxon>Micrococcales</taxon>
        <taxon>Ornithinimicrobiaceae</taxon>
        <taxon>Ornithinimicrobium</taxon>
    </lineage>
</organism>
<proteinExistence type="predicted"/>
<dbReference type="EMBL" id="OBQK01000002">
    <property type="protein sequence ID" value="SOC53504.1"/>
    <property type="molecule type" value="Genomic_DNA"/>
</dbReference>
<sequence length="170" mass="18008">MSLLRTITTALLAAGLVTVGATGPAQAAPPEKTIETQDFVREAHPLFSEACGFPVDVHVWGEFLVRTWTDDEGNPVREFRQFKFRSETSANGKTVTGLTMGPETAVFNADGSTTVHIRGIVNRTVPGAGTVKLAWGSGITVWPADGGDDIVVEPTGGPESLQPLCDYLAP</sequence>
<keyword evidence="3" id="KW-1185">Reference proteome</keyword>
<dbReference type="RefSeq" id="WP_097187070.1">
    <property type="nucleotide sequence ID" value="NZ_OBQK01000002.1"/>
</dbReference>
<reference evidence="3" key="1">
    <citation type="submission" date="2017-08" db="EMBL/GenBank/DDBJ databases">
        <authorList>
            <person name="Varghese N."/>
            <person name="Submissions S."/>
        </authorList>
    </citation>
    <scope>NUCLEOTIDE SEQUENCE [LARGE SCALE GENOMIC DNA]</scope>
    <source>
        <strain evidence="3">USBA17B2</strain>
    </source>
</reference>
<evidence type="ECO:0000313" key="3">
    <source>
        <dbReference type="Proteomes" id="UP000219688"/>
    </source>
</evidence>